<keyword evidence="3" id="KW-1185">Reference proteome</keyword>
<feature type="region of interest" description="Disordered" evidence="1">
    <location>
        <begin position="344"/>
        <end position="364"/>
    </location>
</feature>
<evidence type="ECO:0000313" key="2">
    <source>
        <dbReference type="EMBL" id="KAF8652182.1"/>
    </source>
</evidence>
<feature type="region of interest" description="Disordered" evidence="1">
    <location>
        <begin position="122"/>
        <end position="148"/>
    </location>
</feature>
<dbReference type="InterPro" id="IPR032675">
    <property type="entry name" value="LRR_dom_sf"/>
</dbReference>
<feature type="compositionally biased region" description="Polar residues" evidence="1">
    <location>
        <begin position="122"/>
        <end position="131"/>
    </location>
</feature>
<dbReference type="Proteomes" id="UP000636709">
    <property type="component" value="Unassembled WGS sequence"/>
</dbReference>
<comment type="caution">
    <text evidence="2">The sequence shown here is derived from an EMBL/GenBank/DDBJ whole genome shotgun (WGS) entry which is preliminary data.</text>
</comment>
<dbReference type="OrthoDB" id="695275at2759"/>
<dbReference type="Gene3D" id="3.80.10.10">
    <property type="entry name" value="Ribonuclease Inhibitor"/>
    <property type="match status" value="2"/>
</dbReference>
<evidence type="ECO:0000256" key="1">
    <source>
        <dbReference type="SAM" id="MobiDB-lite"/>
    </source>
</evidence>
<protein>
    <submittedName>
        <fullName evidence="2">Uncharacterized protein</fullName>
    </submittedName>
</protein>
<dbReference type="SUPFAM" id="SSF52047">
    <property type="entry name" value="RNI-like"/>
    <property type="match status" value="2"/>
</dbReference>
<name>A0A835A2E4_9POAL</name>
<dbReference type="EMBL" id="JACEFO010002669">
    <property type="protein sequence ID" value="KAF8652182.1"/>
    <property type="molecule type" value="Genomic_DNA"/>
</dbReference>
<organism evidence="2 3">
    <name type="scientific">Digitaria exilis</name>
    <dbReference type="NCBI Taxonomy" id="1010633"/>
    <lineage>
        <taxon>Eukaryota</taxon>
        <taxon>Viridiplantae</taxon>
        <taxon>Streptophyta</taxon>
        <taxon>Embryophyta</taxon>
        <taxon>Tracheophyta</taxon>
        <taxon>Spermatophyta</taxon>
        <taxon>Magnoliopsida</taxon>
        <taxon>Liliopsida</taxon>
        <taxon>Poales</taxon>
        <taxon>Poaceae</taxon>
        <taxon>PACMAD clade</taxon>
        <taxon>Panicoideae</taxon>
        <taxon>Panicodae</taxon>
        <taxon>Paniceae</taxon>
        <taxon>Anthephorinae</taxon>
        <taxon>Digitaria</taxon>
    </lineage>
</organism>
<accession>A0A835A2E4</accession>
<sequence length="382" mass="42007">MDIRGKLDLDSTFWNVLAFDNLNELETLKISTCPPLQLHHLCMLSSLKTLMLWDSSSIVFPSSEREVCSKYQFPVECISVSQWGASAKDLTQLLTYFPKLSELNVQNCGKITELGVEEQQAKATTAASHSANKGDDGQIEQHQQQDGARSDGEIAADGLLLLPSQLQKLWILNCREMSLCFSPVDSNREAGRTGGGQGLRSLRSLVIRYCPRFLSSTSPCFLFPSSLESLSLGNMETLLPLSNLTSLIDLSIWDCGDLRGEGLQSLLAQGRLTKLTGHRVPNFFASSEPLFPHEKEFPSSSSKLRELDTDDFAGVLATPMCALLSSSLTTLSFSWNNDAEHLQSSKRRPFSSSPPSRRSEFGPATSCNASLLRCTNLPTSKD</sequence>
<reference evidence="2" key="1">
    <citation type="submission" date="2020-07" db="EMBL/GenBank/DDBJ databases">
        <title>Genome sequence and genetic diversity analysis of an under-domesticated orphan crop, white fonio (Digitaria exilis).</title>
        <authorList>
            <person name="Bennetzen J.L."/>
            <person name="Chen S."/>
            <person name="Ma X."/>
            <person name="Wang X."/>
            <person name="Yssel A.E.J."/>
            <person name="Chaluvadi S.R."/>
            <person name="Johnson M."/>
            <person name="Gangashetty P."/>
            <person name="Hamidou F."/>
            <person name="Sanogo M.D."/>
            <person name="Zwaenepoel A."/>
            <person name="Wallace J."/>
            <person name="Van De Peer Y."/>
            <person name="Van Deynze A."/>
        </authorList>
    </citation>
    <scope>NUCLEOTIDE SEQUENCE</scope>
    <source>
        <tissue evidence="2">Leaves</tissue>
    </source>
</reference>
<proteinExistence type="predicted"/>
<gene>
    <name evidence="2" type="ORF">HU200_062910</name>
</gene>
<dbReference type="AlphaFoldDB" id="A0A835A2E4"/>
<evidence type="ECO:0000313" key="3">
    <source>
        <dbReference type="Proteomes" id="UP000636709"/>
    </source>
</evidence>